<dbReference type="EMBL" id="CP022530">
    <property type="protein sequence ID" value="ASP39239.1"/>
    <property type="molecule type" value="Genomic_DNA"/>
</dbReference>
<keyword evidence="3" id="KW-1185">Reference proteome</keyword>
<dbReference type="InterPro" id="IPR003779">
    <property type="entry name" value="CMD-like"/>
</dbReference>
<dbReference type="NCBIfam" id="TIGR00778">
    <property type="entry name" value="ahpD_dom"/>
    <property type="match status" value="1"/>
</dbReference>
<dbReference type="InterPro" id="IPR004675">
    <property type="entry name" value="AhpD_core"/>
</dbReference>
<feature type="domain" description="Carboxymuconolactone decarboxylase-like" evidence="1">
    <location>
        <begin position="14"/>
        <end position="93"/>
    </location>
</feature>
<dbReference type="RefSeq" id="WP_094060419.1">
    <property type="nucleotide sequence ID" value="NZ_CP022530.1"/>
</dbReference>
<dbReference type="PANTHER" id="PTHR34846:SF10">
    <property type="entry name" value="CYTOPLASMIC PROTEIN"/>
    <property type="match status" value="1"/>
</dbReference>
<organism evidence="2 3">
    <name type="scientific">Bacterioplanes sanyensis</name>
    <dbReference type="NCBI Taxonomy" id="1249553"/>
    <lineage>
        <taxon>Bacteria</taxon>
        <taxon>Pseudomonadati</taxon>
        <taxon>Pseudomonadota</taxon>
        <taxon>Gammaproteobacteria</taxon>
        <taxon>Oceanospirillales</taxon>
        <taxon>Oceanospirillaceae</taxon>
        <taxon>Bacterioplanes</taxon>
    </lineage>
</organism>
<reference evidence="2 3" key="1">
    <citation type="submission" date="2017-07" db="EMBL/GenBank/DDBJ databases">
        <title>Annotated genome sequence of Bacterioplanes sanyensis isolated from Red Sea.</title>
        <authorList>
            <person name="Rehman Z.U."/>
        </authorList>
    </citation>
    <scope>NUCLEOTIDE SEQUENCE [LARGE SCALE GENOMIC DNA]</scope>
    <source>
        <strain evidence="2 3">NV9</strain>
    </source>
</reference>
<dbReference type="KEGG" id="bsan:CHH28_11375"/>
<evidence type="ECO:0000313" key="3">
    <source>
        <dbReference type="Proteomes" id="UP000202440"/>
    </source>
</evidence>
<dbReference type="Gene3D" id="1.20.1290.10">
    <property type="entry name" value="AhpD-like"/>
    <property type="match status" value="1"/>
</dbReference>
<dbReference type="SUPFAM" id="SSF69118">
    <property type="entry name" value="AhpD-like"/>
    <property type="match status" value="1"/>
</dbReference>
<dbReference type="AlphaFoldDB" id="A0A222FKG5"/>
<dbReference type="OrthoDB" id="9801997at2"/>
<evidence type="ECO:0000259" key="1">
    <source>
        <dbReference type="Pfam" id="PF02627"/>
    </source>
</evidence>
<evidence type="ECO:0000313" key="2">
    <source>
        <dbReference type="EMBL" id="ASP39239.1"/>
    </source>
</evidence>
<protein>
    <recommendedName>
        <fullName evidence="1">Carboxymuconolactone decarboxylase-like domain-containing protein</fullName>
    </recommendedName>
</protein>
<dbReference type="Proteomes" id="UP000202440">
    <property type="component" value="Chromosome"/>
</dbReference>
<accession>A0A222FKG5</accession>
<dbReference type="InterPro" id="IPR029032">
    <property type="entry name" value="AhpD-like"/>
</dbReference>
<proteinExistence type="predicted"/>
<dbReference type="PANTHER" id="PTHR34846">
    <property type="entry name" value="4-CARBOXYMUCONOLACTONE DECARBOXYLASE FAMILY PROTEIN (AFU_ORTHOLOGUE AFUA_6G11590)"/>
    <property type="match status" value="1"/>
</dbReference>
<gene>
    <name evidence="2" type="ORF">CHH28_11375</name>
</gene>
<name>A0A222FKG5_9GAMM</name>
<sequence>MKRITFQQIPSAMMAGLMGTEETLRQLDWIDTRTLELMRYYISEINGCAYCLDMHYKEALHHGEQPERLHALRHWAAMPFYSDVEQCLLRWVEACVVGGSESDKQAAFEQLKQHYDNEQIAWLTLVISQMGQWNLLVKAFGFAAGHYQVS</sequence>
<dbReference type="Pfam" id="PF02627">
    <property type="entry name" value="CMD"/>
    <property type="match status" value="1"/>
</dbReference>
<dbReference type="GO" id="GO:0051920">
    <property type="term" value="F:peroxiredoxin activity"/>
    <property type="evidence" value="ECO:0007669"/>
    <property type="project" value="InterPro"/>
</dbReference>